<dbReference type="PANTHER" id="PTHR13847">
    <property type="entry name" value="SARCOSINE DEHYDROGENASE-RELATED"/>
    <property type="match status" value="1"/>
</dbReference>
<dbReference type="Gene3D" id="3.50.50.60">
    <property type="entry name" value="FAD/NAD(P)-binding domain"/>
    <property type="match status" value="1"/>
</dbReference>
<proteinExistence type="evidence at transcript level"/>
<dbReference type="SUPFAM" id="SSF51905">
    <property type="entry name" value="FAD/NAD(P)-binding domain"/>
    <property type="match status" value="1"/>
</dbReference>
<accession>A0A6A7GBP2</accession>
<dbReference type="PANTHER" id="PTHR13847:SF187">
    <property type="entry name" value="DIMETHYLGLYCINE DEHYDROGENASE, MITOCHONDRIAL"/>
    <property type="match status" value="1"/>
</dbReference>
<dbReference type="SUPFAM" id="SSF54373">
    <property type="entry name" value="FAD-linked reductases, C-terminal domain"/>
    <property type="match status" value="1"/>
</dbReference>
<dbReference type="Pfam" id="PF01266">
    <property type="entry name" value="DAO"/>
    <property type="match status" value="1"/>
</dbReference>
<dbReference type="InterPro" id="IPR036188">
    <property type="entry name" value="FAD/NAD-bd_sf"/>
</dbReference>
<feature type="domain" description="FAD dependent oxidoreductase" evidence="1">
    <location>
        <begin position="38"/>
        <end position="369"/>
    </location>
</feature>
<dbReference type="GO" id="GO:0047865">
    <property type="term" value="F:dimethylglycine dehydrogenase activity"/>
    <property type="evidence" value="ECO:0007669"/>
    <property type="project" value="TreeGrafter"/>
</dbReference>
<organism evidence="2">
    <name type="scientific">Hirondellea gigas</name>
    <dbReference type="NCBI Taxonomy" id="1518452"/>
    <lineage>
        <taxon>Eukaryota</taxon>
        <taxon>Metazoa</taxon>
        <taxon>Ecdysozoa</taxon>
        <taxon>Arthropoda</taxon>
        <taxon>Crustacea</taxon>
        <taxon>Multicrustacea</taxon>
        <taxon>Malacostraca</taxon>
        <taxon>Eumalacostraca</taxon>
        <taxon>Peracarida</taxon>
        <taxon>Amphipoda</taxon>
        <taxon>Amphilochidea</taxon>
        <taxon>Lysianassida</taxon>
        <taxon>Lysianassidira</taxon>
        <taxon>Lysianassoidea</taxon>
        <taxon>Lysianassidae</taxon>
        <taxon>Hirondellea</taxon>
    </lineage>
</organism>
<dbReference type="Gene3D" id="3.30.9.10">
    <property type="entry name" value="D-Amino Acid Oxidase, subunit A, domain 2"/>
    <property type="match status" value="1"/>
</dbReference>
<dbReference type="AlphaFoldDB" id="A0A6A7GBP2"/>
<dbReference type="GO" id="GO:0005759">
    <property type="term" value="C:mitochondrial matrix"/>
    <property type="evidence" value="ECO:0007669"/>
    <property type="project" value="TreeGrafter"/>
</dbReference>
<name>A0A6A7GBP2_9CRUS</name>
<dbReference type="InterPro" id="IPR006076">
    <property type="entry name" value="FAD-dep_OxRdtase"/>
</dbReference>
<sequence length="374" mass="41935">MFTRRRLTQHLVKRFSLRTISNDIKPSAELDSVTTCSAVVVGGGIAGCSVLYHLAKAGIDSILCEKSELTSGSTWHAAGLVAAFHPGVNMRFLHHYSIDLYKRLEAETGHPTGFHTPDSIRLIDETRLDEANYQLGKSALYDYHQEWISPEQISELHPLVNLDGVVGGIYNKVDGHIDPSSVTNALASGARQHGGKIFKFTEVFGLQKRNDGKWDVLIRQTQNQTERRIVADMIINCGGLWCANVGKMAGVYVPISHIEHQYLITERIPEVEEFEKSRGKQLPVLRDLVGSYYVRQERDGLLFGPYESQEAMKLVDRWSTSTVSQPPNSFGMELFEEDVDRLTPHIEHSMMRLPCMANAGIRSVVNDGLRMEIL</sequence>
<protein>
    <submittedName>
        <fullName evidence="2">Dimethylglycine dehydrogenase</fullName>
    </submittedName>
</protein>
<dbReference type="EMBL" id="IACT01008450">
    <property type="protein sequence ID" value="LAC27562.1"/>
    <property type="molecule type" value="mRNA"/>
</dbReference>
<reference evidence="2" key="1">
    <citation type="submission" date="2017-11" db="EMBL/GenBank/DDBJ databases">
        <title>The sensing device of the deep-sea amphipod.</title>
        <authorList>
            <person name="Kobayashi H."/>
            <person name="Nagahama T."/>
            <person name="Arai W."/>
            <person name="Sasagawa Y."/>
            <person name="Umeda M."/>
            <person name="Hayashi T."/>
            <person name="Nikaido I."/>
            <person name="Watanabe H."/>
            <person name="Oguri K."/>
            <person name="Kitazato H."/>
            <person name="Fujioka K."/>
            <person name="Kido Y."/>
            <person name="Takami H."/>
        </authorList>
    </citation>
    <scope>NUCLEOTIDE SEQUENCE</scope>
    <source>
        <tissue evidence="2">Whole body</tissue>
    </source>
</reference>
<evidence type="ECO:0000313" key="2">
    <source>
        <dbReference type="EMBL" id="LAC27562.1"/>
    </source>
</evidence>
<evidence type="ECO:0000259" key="1">
    <source>
        <dbReference type="Pfam" id="PF01266"/>
    </source>
</evidence>